<proteinExistence type="predicted"/>
<dbReference type="Pfam" id="PF00691">
    <property type="entry name" value="OmpA"/>
    <property type="match status" value="1"/>
</dbReference>
<dbReference type="InterPro" id="IPR050330">
    <property type="entry name" value="Bact_OuterMem_StrucFunc"/>
</dbReference>
<dbReference type="CDD" id="cd07185">
    <property type="entry name" value="OmpA_C-like"/>
    <property type="match status" value="1"/>
</dbReference>
<dbReference type="EMBL" id="VNIB01000001">
    <property type="protein sequence ID" value="TYO99885.1"/>
    <property type="molecule type" value="Genomic_DNA"/>
</dbReference>
<keyword evidence="3" id="KW-0998">Cell outer membrane</keyword>
<dbReference type="PANTHER" id="PTHR30329">
    <property type="entry name" value="STATOR ELEMENT OF FLAGELLAR MOTOR COMPLEX"/>
    <property type="match status" value="1"/>
</dbReference>
<dbReference type="InterPro" id="IPR006665">
    <property type="entry name" value="OmpA-like"/>
</dbReference>
<comment type="subcellular location">
    <subcellularLocation>
        <location evidence="1">Cell outer membrane</location>
    </subcellularLocation>
</comment>
<evidence type="ECO:0000256" key="4">
    <source>
        <dbReference type="PROSITE-ProRule" id="PRU00473"/>
    </source>
</evidence>
<dbReference type="PROSITE" id="PS01068">
    <property type="entry name" value="OMPA_1"/>
    <property type="match status" value="1"/>
</dbReference>
<reference evidence="6 7" key="1">
    <citation type="submission" date="2019-07" db="EMBL/GenBank/DDBJ databases">
        <title>Genomic Encyclopedia of Type Strains, Phase IV (KMG-IV): sequencing the most valuable type-strain genomes for metagenomic binning, comparative biology and taxonomic classification.</title>
        <authorList>
            <person name="Goeker M."/>
        </authorList>
    </citation>
    <scope>NUCLEOTIDE SEQUENCE [LARGE SCALE GENOMIC DNA]</scope>
    <source>
        <strain evidence="6 7">SS015</strain>
    </source>
</reference>
<dbReference type="AlphaFoldDB" id="A0A5D3WL80"/>
<dbReference type="InterPro" id="IPR036737">
    <property type="entry name" value="OmpA-like_sf"/>
</dbReference>
<gene>
    <name evidence="6" type="ORF">EDC39_10145</name>
</gene>
<dbReference type="PROSITE" id="PS51123">
    <property type="entry name" value="OMPA_2"/>
    <property type="match status" value="1"/>
</dbReference>
<feature type="domain" description="OmpA-like" evidence="5">
    <location>
        <begin position="12"/>
        <end position="131"/>
    </location>
</feature>
<comment type="caution">
    <text evidence="6">The sequence shown here is derived from an EMBL/GenBank/DDBJ whole genome shotgun (WGS) entry which is preliminary data.</text>
</comment>
<evidence type="ECO:0000313" key="6">
    <source>
        <dbReference type="EMBL" id="TYO99885.1"/>
    </source>
</evidence>
<evidence type="ECO:0000256" key="2">
    <source>
        <dbReference type="ARBA" id="ARBA00023136"/>
    </source>
</evidence>
<dbReference type="InterPro" id="IPR006690">
    <property type="entry name" value="OMPA-like_CS"/>
</dbReference>
<dbReference type="PANTHER" id="PTHR30329:SF21">
    <property type="entry name" value="LIPOPROTEIN YIAD-RELATED"/>
    <property type="match status" value="1"/>
</dbReference>
<dbReference type="SUPFAM" id="SSF103088">
    <property type="entry name" value="OmpA-like"/>
    <property type="match status" value="1"/>
</dbReference>
<evidence type="ECO:0000256" key="3">
    <source>
        <dbReference type="ARBA" id="ARBA00023237"/>
    </source>
</evidence>
<evidence type="ECO:0000313" key="7">
    <source>
        <dbReference type="Proteomes" id="UP000324159"/>
    </source>
</evidence>
<keyword evidence="7" id="KW-1185">Reference proteome</keyword>
<dbReference type="Proteomes" id="UP000324159">
    <property type="component" value="Unassembled WGS sequence"/>
</dbReference>
<evidence type="ECO:0000259" key="5">
    <source>
        <dbReference type="PROSITE" id="PS51123"/>
    </source>
</evidence>
<organism evidence="6 7">
    <name type="scientific">Geothermobacter ehrlichii</name>
    <dbReference type="NCBI Taxonomy" id="213224"/>
    <lineage>
        <taxon>Bacteria</taxon>
        <taxon>Pseudomonadati</taxon>
        <taxon>Thermodesulfobacteriota</taxon>
        <taxon>Desulfuromonadia</taxon>
        <taxon>Desulfuromonadales</taxon>
        <taxon>Geothermobacteraceae</taxon>
        <taxon>Geothermobacter</taxon>
    </lineage>
</organism>
<dbReference type="PRINTS" id="PR01021">
    <property type="entry name" value="OMPADOMAIN"/>
</dbReference>
<sequence length="133" mass="15167">MPDTPRGVAVDRNGCPLKLTLHINFDFDKADIKPEFRPELDKAAAFIREYRQIPFILIAGHTDHTGTTEYNRKLSEARARAVRDDLIANYGIDGKRLIARGYGMTRPVAGNRTREGRYRNRRVELVCCVLPPE</sequence>
<evidence type="ECO:0000256" key="1">
    <source>
        <dbReference type="ARBA" id="ARBA00004442"/>
    </source>
</evidence>
<dbReference type="Gene3D" id="3.30.1330.60">
    <property type="entry name" value="OmpA-like domain"/>
    <property type="match status" value="1"/>
</dbReference>
<protein>
    <submittedName>
        <fullName evidence="6">OmpA family protein</fullName>
    </submittedName>
</protein>
<name>A0A5D3WL80_9BACT</name>
<accession>A0A5D3WL80</accession>
<dbReference type="GO" id="GO:0009279">
    <property type="term" value="C:cell outer membrane"/>
    <property type="evidence" value="ECO:0007669"/>
    <property type="project" value="UniProtKB-SubCell"/>
</dbReference>
<keyword evidence="2 4" id="KW-0472">Membrane</keyword>
<dbReference type="InterPro" id="IPR006664">
    <property type="entry name" value="OMP_bac"/>
</dbReference>
<dbReference type="PRINTS" id="PR01023">
    <property type="entry name" value="NAFLGMOTY"/>
</dbReference>